<dbReference type="SUPFAM" id="SSF46785">
    <property type="entry name" value="Winged helix' DNA-binding domain"/>
    <property type="match status" value="2"/>
</dbReference>
<keyword evidence="7" id="KW-1185">Reference proteome</keyword>
<gene>
    <name evidence="5" type="primary">scpB</name>
    <name evidence="6" type="ORF">BHK98_10185</name>
</gene>
<dbReference type="Gene3D" id="1.10.10.10">
    <property type="entry name" value="Winged helix-like DNA-binding domain superfamily/Winged helix DNA-binding domain"/>
    <property type="match status" value="2"/>
</dbReference>
<dbReference type="InterPro" id="IPR005234">
    <property type="entry name" value="ScpB_csome_segregation"/>
</dbReference>
<dbReference type="InterPro" id="IPR036388">
    <property type="entry name" value="WH-like_DNA-bd_sf"/>
</dbReference>
<dbReference type="AlphaFoldDB" id="A0A1Q9JJT3"/>
<keyword evidence="4 5" id="KW-0131">Cell cycle</keyword>
<dbReference type="NCBIfam" id="TIGR00281">
    <property type="entry name" value="SMC-Scp complex subunit ScpB"/>
    <property type="match status" value="1"/>
</dbReference>
<comment type="similarity">
    <text evidence="5">Belongs to the ScpB family.</text>
</comment>
<comment type="caution">
    <text evidence="6">The sequence shown here is derived from an EMBL/GenBank/DDBJ whole genome shotgun (WGS) entry which is preliminary data.</text>
</comment>
<dbReference type="RefSeq" id="WP_075714003.1">
    <property type="nucleotide sequence ID" value="NZ_MJIE01000001.1"/>
</dbReference>
<evidence type="ECO:0000256" key="2">
    <source>
        <dbReference type="ARBA" id="ARBA00022618"/>
    </source>
</evidence>
<keyword evidence="3 5" id="KW-0159">Chromosome partition</keyword>
<dbReference type="Pfam" id="PF04079">
    <property type="entry name" value="SMC_ScpB"/>
    <property type="match status" value="1"/>
</dbReference>
<dbReference type="PIRSF" id="PIRSF019345">
    <property type="entry name" value="ScpB"/>
    <property type="match status" value="1"/>
</dbReference>
<keyword evidence="2 5" id="KW-0132">Cell division</keyword>
<dbReference type="HAMAP" id="MF_01804">
    <property type="entry name" value="ScpB"/>
    <property type="match status" value="1"/>
</dbReference>
<sequence length="203" mass="22740">MTSRKVIKSAFESMLFVWGQPLPAKDAAEIFDISEQEAIGCFEELQAEYEQEGRGIRIRRVGKSFQFVTCGENETFVRRLCTPVKIKKLSQAALEVLAIIAYKQPVTKGEIDSIRGIRCDRVVEGLLKKGLIRDMGRSEAVGRPVLYGTTEEFLKHFGFSSLKELPDIEDIEGIMGVDDDEGEEEDSRQISIEMEMADGSGTH</sequence>
<evidence type="ECO:0000256" key="3">
    <source>
        <dbReference type="ARBA" id="ARBA00022829"/>
    </source>
</evidence>
<dbReference type="GO" id="GO:0006260">
    <property type="term" value="P:DNA replication"/>
    <property type="evidence" value="ECO:0007669"/>
    <property type="project" value="UniProtKB-UniRule"/>
</dbReference>
<keyword evidence="1 5" id="KW-0963">Cytoplasm</keyword>
<dbReference type="GO" id="GO:0005737">
    <property type="term" value="C:cytoplasm"/>
    <property type="evidence" value="ECO:0007669"/>
    <property type="project" value="UniProtKB-SubCell"/>
</dbReference>
<dbReference type="STRING" id="1261640.BHK98_10185"/>
<accession>A0A1Q9JJT3</accession>
<dbReference type="GO" id="GO:0051301">
    <property type="term" value="P:cell division"/>
    <property type="evidence" value="ECO:0007669"/>
    <property type="project" value="UniProtKB-KW"/>
</dbReference>
<dbReference type="GO" id="GO:0051304">
    <property type="term" value="P:chromosome separation"/>
    <property type="evidence" value="ECO:0007669"/>
    <property type="project" value="InterPro"/>
</dbReference>
<evidence type="ECO:0000313" key="6">
    <source>
        <dbReference type="EMBL" id="OLR56407.1"/>
    </source>
</evidence>
<evidence type="ECO:0000256" key="1">
    <source>
        <dbReference type="ARBA" id="ARBA00022490"/>
    </source>
</evidence>
<dbReference type="EMBL" id="MJIE01000001">
    <property type="protein sequence ID" value="OLR56407.1"/>
    <property type="molecule type" value="Genomic_DNA"/>
</dbReference>
<comment type="subcellular location">
    <subcellularLocation>
        <location evidence="5">Cytoplasm</location>
    </subcellularLocation>
    <text evidence="5">Associated with two foci at the outer edges of the nucleoid region in young cells, and at four foci within both cell halves in older cells.</text>
</comment>
<comment type="function">
    <text evidence="5">Participates in chromosomal partition during cell division. May act via the formation of a condensin-like complex containing Smc and ScpA that pull DNA away from mid-cell into both cell halves.</text>
</comment>
<dbReference type="InterPro" id="IPR036390">
    <property type="entry name" value="WH_DNA-bd_sf"/>
</dbReference>
<dbReference type="PANTHER" id="PTHR34298">
    <property type="entry name" value="SEGREGATION AND CONDENSATION PROTEIN B"/>
    <property type="match status" value="1"/>
</dbReference>
<dbReference type="OrthoDB" id="9806226at2"/>
<evidence type="ECO:0000313" key="7">
    <source>
        <dbReference type="Proteomes" id="UP000187404"/>
    </source>
</evidence>
<organism evidence="6 7">
    <name type="scientific">Hornefia porci</name>
    <dbReference type="NCBI Taxonomy" id="2652292"/>
    <lineage>
        <taxon>Bacteria</taxon>
        <taxon>Bacillati</taxon>
        <taxon>Bacillota</taxon>
        <taxon>Clostridia</taxon>
        <taxon>Peptostreptococcales</taxon>
        <taxon>Anaerovoracaceae</taxon>
        <taxon>Hornefia</taxon>
    </lineage>
</organism>
<proteinExistence type="inferred from homology"/>
<evidence type="ECO:0000256" key="5">
    <source>
        <dbReference type="HAMAP-Rule" id="MF_01804"/>
    </source>
</evidence>
<name>A0A1Q9JJT3_9FIRM</name>
<reference evidence="6 7" key="1">
    <citation type="journal article" date="2016" name="Appl. Environ. Microbiol.">
        <title>Function and Phylogeny of Bacterial Butyryl Coenzyme A:Acetate Transferases and Their Diversity in the Proximal Colon of Swine.</title>
        <authorList>
            <person name="Trachsel J."/>
            <person name="Bayles D.O."/>
            <person name="Looft T."/>
            <person name="Levine U.Y."/>
            <person name="Allen H.K."/>
        </authorList>
    </citation>
    <scope>NUCLEOTIDE SEQUENCE [LARGE SCALE GENOMIC DNA]</scope>
    <source>
        <strain evidence="6 7">68-3-10</strain>
    </source>
</reference>
<dbReference type="Proteomes" id="UP000187404">
    <property type="component" value="Unassembled WGS sequence"/>
</dbReference>
<evidence type="ECO:0000256" key="4">
    <source>
        <dbReference type="ARBA" id="ARBA00023306"/>
    </source>
</evidence>
<dbReference type="PANTHER" id="PTHR34298:SF2">
    <property type="entry name" value="SEGREGATION AND CONDENSATION PROTEIN B"/>
    <property type="match status" value="1"/>
</dbReference>
<comment type="subunit">
    <text evidence="5">Homodimer. Homodimerization may be required to stabilize the binding of ScpA to the Smc head domains. Component of a cohesin-like complex composed of ScpA, ScpB and the Smc homodimer, in which ScpA and ScpB bind to the head domain of Smc. The presence of the three proteins is required for the association of the complex with DNA.</text>
</comment>
<protein>
    <recommendedName>
        <fullName evidence="5">Segregation and condensation protein B</fullName>
    </recommendedName>
</protein>